<feature type="domain" description="RRM" evidence="12">
    <location>
        <begin position="183"/>
        <end position="264"/>
    </location>
</feature>
<keyword evidence="4" id="KW-0221">Differentiation</keyword>
<dbReference type="SUPFAM" id="SSF54928">
    <property type="entry name" value="RNA-binding domain, RBD"/>
    <property type="match status" value="2"/>
</dbReference>
<accession>A0A1D1XGB8</accession>
<gene>
    <name evidence="13" type="primary">FCA_0</name>
    <name evidence="13" type="ORF">g.52913</name>
</gene>
<dbReference type="PRINTS" id="PR00961">
    <property type="entry name" value="HUDSXLRNA"/>
</dbReference>
<feature type="domain" description="RRM" evidence="12">
    <location>
        <begin position="274"/>
        <end position="354"/>
    </location>
</feature>
<dbReference type="PANTHER" id="PTHR24012">
    <property type="entry name" value="RNA BINDING PROTEIN"/>
    <property type="match status" value="1"/>
</dbReference>
<feature type="compositionally biased region" description="Low complexity" evidence="10">
    <location>
        <begin position="651"/>
        <end position="677"/>
    </location>
</feature>
<dbReference type="GO" id="GO:0003723">
    <property type="term" value="F:RNA binding"/>
    <property type="evidence" value="ECO:0007669"/>
    <property type="project" value="UniProtKB-UniRule"/>
</dbReference>
<feature type="compositionally biased region" description="Gly residues" evidence="10">
    <location>
        <begin position="56"/>
        <end position="107"/>
    </location>
</feature>
<evidence type="ECO:0000256" key="10">
    <source>
        <dbReference type="SAM" id="MobiDB-lite"/>
    </source>
</evidence>
<dbReference type="SMART" id="SM00360">
    <property type="entry name" value="RRM"/>
    <property type="match status" value="2"/>
</dbReference>
<feature type="compositionally biased region" description="Basic and acidic residues" evidence="10">
    <location>
        <begin position="1"/>
        <end position="16"/>
    </location>
</feature>
<evidence type="ECO:0000256" key="1">
    <source>
        <dbReference type="ARBA" id="ARBA00004123"/>
    </source>
</evidence>
<evidence type="ECO:0000256" key="9">
    <source>
        <dbReference type="PROSITE-ProRule" id="PRU00176"/>
    </source>
</evidence>
<dbReference type="PROSITE" id="PS50020">
    <property type="entry name" value="WW_DOMAIN_2"/>
    <property type="match status" value="1"/>
</dbReference>
<dbReference type="InterPro" id="IPR036020">
    <property type="entry name" value="WW_dom_sf"/>
</dbReference>
<evidence type="ECO:0000313" key="13">
    <source>
        <dbReference type="EMBL" id="JAT41447.1"/>
    </source>
</evidence>
<organism evidence="13">
    <name type="scientific">Anthurium amnicola</name>
    <dbReference type="NCBI Taxonomy" id="1678845"/>
    <lineage>
        <taxon>Eukaryota</taxon>
        <taxon>Viridiplantae</taxon>
        <taxon>Streptophyta</taxon>
        <taxon>Embryophyta</taxon>
        <taxon>Tracheophyta</taxon>
        <taxon>Spermatophyta</taxon>
        <taxon>Magnoliopsida</taxon>
        <taxon>Liliopsida</taxon>
        <taxon>Araceae</taxon>
        <taxon>Pothoideae</taxon>
        <taxon>Potheae</taxon>
        <taxon>Anthurium</taxon>
    </lineage>
</organism>
<evidence type="ECO:0000256" key="3">
    <source>
        <dbReference type="ARBA" id="ARBA00022737"/>
    </source>
</evidence>
<evidence type="ECO:0000256" key="8">
    <source>
        <dbReference type="ARBA" id="ARBA00071861"/>
    </source>
</evidence>
<feature type="compositionally biased region" description="Gly residues" evidence="10">
    <location>
        <begin position="126"/>
        <end position="136"/>
    </location>
</feature>
<evidence type="ECO:0000256" key="4">
    <source>
        <dbReference type="ARBA" id="ARBA00022782"/>
    </source>
</evidence>
<feature type="region of interest" description="Disordered" evidence="10">
    <location>
        <begin position="1"/>
        <end position="181"/>
    </location>
</feature>
<keyword evidence="3" id="KW-0677">Repeat</keyword>
<keyword evidence="6" id="KW-0287">Flowering</keyword>
<comment type="subcellular location">
    <subcellularLocation>
        <location evidence="1">Nucleus</location>
    </subcellularLocation>
</comment>
<dbReference type="InterPro" id="IPR002343">
    <property type="entry name" value="Hud_Sxl_RNA"/>
</dbReference>
<dbReference type="InterPro" id="IPR035979">
    <property type="entry name" value="RBD_domain_sf"/>
</dbReference>
<dbReference type="GO" id="GO:1990904">
    <property type="term" value="C:ribonucleoprotein complex"/>
    <property type="evidence" value="ECO:0007669"/>
    <property type="project" value="InterPro"/>
</dbReference>
<dbReference type="Gene3D" id="2.20.70.10">
    <property type="match status" value="1"/>
</dbReference>
<evidence type="ECO:0000256" key="2">
    <source>
        <dbReference type="ARBA" id="ARBA00022473"/>
    </source>
</evidence>
<dbReference type="Pfam" id="PF00397">
    <property type="entry name" value="WW"/>
    <property type="match status" value="1"/>
</dbReference>
<dbReference type="CDD" id="cd00201">
    <property type="entry name" value="WW"/>
    <property type="match status" value="1"/>
</dbReference>
<dbReference type="SUPFAM" id="SSF51045">
    <property type="entry name" value="WW domain"/>
    <property type="match status" value="1"/>
</dbReference>
<feature type="compositionally biased region" description="Basic and acidic residues" evidence="10">
    <location>
        <begin position="352"/>
        <end position="361"/>
    </location>
</feature>
<evidence type="ECO:0000259" key="12">
    <source>
        <dbReference type="PROSITE" id="PS50102"/>
    </source>
</evidence>
<keyword evidence="5 9" id="KW-0694">RNA-binding</keyword>
<protein>
    <recommendedName>
        <fullName evidence="8">Flowering time control protein FCA</fullName>
    </recommendedName>
</protein>
<feature type="non-terminal residue" evidence="13">
    <location>
        <position position="735"/>
    </location>
</feature>
<evidence type="ECO:0000259" key="11">
    <source>
        <dbReference type="PROSITE" id="PS50020"/>
    </source>
</evidence>
<dbReference type="FunFam" id="3.30.70.330:FF:000374">
    <property type="entry name" value="Flowering time control protein FCA"/>
    <property type="match status" value="1"/>
</dbReference>
<feature type="compositionally biased region" description="Low complexity" evidence="10">
    <location>
        <begin position="626"/>
        <end position="641"/>
    </location>
</feature>
<dbReference type="GO" id="GO:0005634">
    <property type="term" value="C:nucleus"/>
    <property type="evidence" value="ECO:0007669"/>
    <property type="project" value="UniProtKB-SubCell"/>
</dbReference>
<dbReference type="FunFam" id="3.30.70.330:FF:000332">
    <property type="entry name" value="flowering time control protein FCA isoform X2"/>
    <property type="match status" value="1"/>
</dbReference>
<feature type="region of interest" description="Disordered" evidence="10">
    <location>
        <begin position="350"/>
        <end position="431"/>
    </location>
</feature>
<dbReference type="PROSITE" id="PS50102">
    <property type="entry name" value="RRM"/>
    <property type="match status" value="2"/>
</dbReference>
<dbReference type="SMART" id="SM00456">
    <property type="entry name" value="WW"/>
    <property type="match status" value="1"/>
</dbReference>
<dbReference type="InterPro" id="IPR001202">
    <property type="entry name" value="WW_dom"/>
</dbReference>
<proteinExistence type="predicted"/>
<dbReference type="AlphaFoldDB" id="A0A1D1XGB8"/>
<reference evidence="13" key="1">
    <citation type="submission" date="2015-07" db="EMBL/GenBank/DDBJ databases">
        <title>Transcriptome Assembly of Anthurium amnicola.</title>
        <authorList>
            <person name="Suzuki J."/>
        </authorList>
    </citation>
    <scope>NUCLEOTIDE SEQUENCE</scope>
</reference>
<name>A0A1D1XGB8_9ARAE</name>
<keyword evidence="7" id="KW-0539">Nucleus</keyword>
<evidence type="ECO:0000256" key="5">
    <source>
        <dbReference type="ARBA" id="ARBA00022884"/>
    </source>
</evidence>
<feature type="compositionally biased region" description="Gly residues" evidence="10">
    <location>
        <begin position="37"/>
        <end position="48"/>
    </location>
</feature>
<feature type="compositionally biased region" description="Gly residues" evidence="10">
    <location>
        <begin position="145"/>
        <end position="172"/>
    </location>
</feature>
<feature type="domain" description="WW" evidence="11">
    <location>
        <begin position="681"/>
        <end position="714"/>
    </location>
</feature>
<dbReference type="Gene3D" id="3.30.70.330">
    <property type="match status" value="2"/>
</dbReference>
<dbReference type="EMBL" id="GDJX01026489">
    <property type="protein sequence ID" value="JAT41447.1"/>
    <property type="molecule type" value="Transcribed_RNA"/>
</dbReference>
<dbReference type="GO" id="GO:0009908">
    <property type="term" value="P:flower development"/>
    <property type="evidence" value="ECO:0007669"/>
    <property type="project" value="UniProtKB-KW"/>
</dbReference>
<dbReference type="InterPro" id="IPR000504">
    <property type="entry name" value="RRM_dom"/>
</dbReference>
<dbReference type="InterPro" id="IPR012677">
    <property type="entry name" value="Nucleotide-bd_a/b_plait_sf"/>
</dbReference>
<feature type="compositionally biased region" description="Gly residues" evidence="10">
    <location>
        <begin position="362"/>
        <end position="373"/>
    </location>
</feature>
<dbReference type="GO" id="GO:0030154">
    <property type="term" value="P:cell differentiation"/>
    <property type="evidence" value="ECO:0007669"/>
    <property type="project" value="UniProtKB-KW"/>
</dbReference>
<dbReference type="Pfam" id="PF00076">
    <property type="entry name" value="RRM_1"/>
    <property type="match status" value="2"/>
</dbReference>
<feature type="region of interest" description="Disordered" evidence="10">
    <location>
        <begin position="626"/>
        <end position="678"/>
    </location>
</feature>
<evidence type="ECO:0000256" key="6">
    <source>
        <dbReference type="ARBA" id="ARBA00023089"/>
    </source>
</evidence>
<keyword evidence="2" id="KW-0217">Developmental protein</keyword>
<evidence type="ECO:0000256" key="7">
    <source>
        <dbReference type="ARBA" id="ARBA00023242"/>
    </source>
</evidence>
<sequence>MDRQRGGDRGGGERHRGPSRWSDGPPANNRYSSHGLSRGGGGGGGFDGGGRHHPYRGGGGGGAGGPPDFQSGGGGGFNGGGRQHPFRGGGGGGTPDYPSGGGGGFDGGGRHNSYRGGGEVPPDFPSGGGAGGGVGGPAFRHGPDGDGGYGQQVPLGGGQRRGGGFSGSGRGGSPDSIDSSSFTKLFIGSVPRTATEDDIRPLFEEHGNVIEVALIKDRRTGQQQGCCFVKYATLEDADRAIRALHNQYTLPGGHGPIQVRYADGERERLGAVEYKLFVGSLNKQATEKEVEEIFSPYGRVEDVYIMKDDMKQSRGCGFVKFSNRDMAAAAIDALNGKCTMIGCDQPLTVRFADPKRPRPGESRGGPAFGGPGYGSRSQPPLGVRSTPNQNELVIERRPPNAWHPASPRSRIPSSQVSHLDSDVAPKSGVPASSSLPGSFGALGGPMNGSLPGLALVSPSMQQQGFSPSVAQAQIAQQISPLQKPLMSPQHLPPSLQMHLQQTLVPYTQGQNLQAPMQQLGQLQIPHSGGLPSLTQALPSQQLIGLGGQLPTSQPVMQPLNIQQQGISAASQQQLTAANVQHQLLQQPVQQSPTHMMLQQQTQSLQSTFQSTQQAFSQLQQQLQQMQPTLNQQQGSQATKQQSPWSAAVQHPVSSSPATGTTAVASSTMSTTPTSVSTLTGEPLTCNWTEHTSPEGYKYYYNSVTKESKWEKPEELILIEQQQQQKLQLQQQQQQQ</sequence>